<evidence type="ECO:0000313" key="2">
    <source>
        <dbReference type="Proteomes" id="UP000192902"/>
    </source>
</evidence>
<dbReference type="KEGG" id="ccun:CCUN_1587"/>
<protein>
    <submittedName>
        <fullName evidence="1">Uncharacterized protein</fullName>
    </submittedName>
</protein>
<dbReference type="RefSeq" id="WP_027306022.1">
    <property type="nucleotide sequence ID" value="NZ_CP020867.1"/>
</dbReference>
<dbReference type="EMBL" id="CP020867">
    <property type="protein sequence ID" value="ARJ57167.1"/>
    <property type="molecule type" value="Genomic_DNA"/>
</dbReference>
<proteinExistence type="predicted"/>
<dbReference type="Proteomes" id="UP000192902">
    <property type="component" value="Chromosome"/>
</dbReference>
<dbReference type="OrthoDB" id="5356082at2"/>
<reference evidence="1 2" key="1">
    <citation type="submission" date="2017-04" db="EMBL/GenBank/DDBJ databases">
        <title>Complete genome sequence of the Campylobacter cuniculorum type strain LMG24588.</title>
        <authorList>
            <person name="Miller W.G."/>
            <person name="Yee E."/>
            <person name="Revez J."/>
            <person name="Bono J.L."/>
            <person name="Rossi M."/>
        </authorList>
    </citation>
    <scope>NUCLEOTIDE SEQUENCE [LARGE SCALE GENOMIC DNA]</scope>
    <source>
        <strain evidence="1 2">LMG 24588</strain>
    </source>
</reference>
<name>A0A1W6BYK4_9BACT</name>
<sequence length="86" mass="9908">MNENYKPFKQEPKIIYERDSFKIVVGQACTNEDEKFCIGLRANAFPNKAYVIFMPQLSLNFLKSLLGEEGSDNEELIKAIKEMIES</sequence>
<accession>A0A1W6BYK4</accession>
<dbReference type="AlphaFoldDB" id="A0A1W6BYK4"/>
<dbReference type="STRING" id="1121267.CCUN_1587"/>
<evidence type="ECO:0000313" key="1">
    <source>
        <dbReference type="EMBL" id="ARJ57167.1"/>
    </source>
</evidence>
<organism evidence="1 2">
    <name type="scientific">Campylobacter cuniculorum DSM 23162 = LMG 24588</name>
    <dbReference type="NCBI Taxonomy" id="1121267"/>
    <lineage>
        <taxon>Bacteria</taxon>
        <taxon>Pseudomonadati</taxon>
        <taxon>Campylobacterota</taxon>
        <taxon>Epsilonproteobacteria</taxon>
        <taxon>Campylobacterales</taxon>
        <taxon>Campylobacteraceae</taxon>
        <taxon>Campylobacter</taxon>
    </lineage>
</organism>
<gene>
    <name evidence="1" type="ORF">CCUN_1587</name>
</gene>